<organism evidence="2 4">
    <name type="scientific">Rotaria sordida</name>
    <dbReference type="NCBI Taxonomy" id="392033"/>
    <lineage>
        <taxon>Eukaryota</taxon>
        <taxon>Metazoa</taxon>
        <taxon>Spiralia</taxon>
        <taxon>Gnathifera</taxon>
        <taxon>Rotifera</taxon>
        <taxon>Eurotatoria</taxon>
        <taxon>Bdelloidea</taxon>
        <taxon>Philodinida</taxon>
        <taxon>Philodinidae</taxon>
        <taxon>Rotaria</taxon>
    </lineage>
</organism>
<dbReference type="EMBL" id="CAJNOL010018423">
    <property type="protein sequence ID" value="CAF1681492.1"/>
    <property type="molecule type" value="Genomic_DNA"/>
</dbReference>
<name>A0A815YKX8_9BILA</name>
<dbReference type="Proteomes" id="UP000663870">
    <property type="component" value="Unassembled WGS sequence"/>
</dbReference>
<proteinExistence type="predicted"/>
<gene>
    <name evidence="3" type="ORF">JXQ802_LOCUS59234</name>
    <name evidence="2" type="ORF">PYM288_LOCUS42576</name>
</gene>
<evidence type="ECO:0000313" key="2">
    <source>
        <dbReference type="EMBL" id="CAF1571022.1"/>
    </source>
</evidence>
<evidence type="ECO:0000313" key="5">
    <source>
        <dbReference type="Proteomes" id="UP000663870"/>
    </source>
</evidence>
<feature type="region of interest" description="Disordered" evidence="1">
    <location>
        <begin position="65"/>
        <end position="105"/>
    </location>
</feature>
<accession>A0A815YKX8</accession>
<evidence type="ECO:0000256" key="1">
    <source>
        <dbReference type="SAM" id="MobiDB-lite"/>
    </source>
</evidence>
<evidence type="ECO:0000313" key="3">
    <source>
        <dbReference type="EMBL" id="CAF1681492.1"/>
    </source>
</evidence>
<evidence type="ECO:0000313" key="4">
    <source>
        <dbReference type="Proteomes" id="UP000663854"/>
    </source>
</evidence>
<keyword evidence="5" id="KW-1185">Reference proteome</keyword>
<reference evidence="2" key="1">
    <citation type="submission" date="2021-02" db="EMBL/GenBank/DDBJ databases">
        <authorList>
            <person name="Nowell W R."/>
        </authorList>
    </citation>
    <scope>NUCLEOTIDE SEQUENCE</scope>
</reference>
<dbReference type="EMBL" id="CAJNOH010016464">
    <property type="protein sequence ID" value="CAF1571022.1"/>
    <property type="molecule type" value="Genomic_DNA"/>
</dbReference>
<feature type="compositionally biased region" description="Low complexity" evidence="1">
    <location>
        <begin position="79"/>
        <end position="105"/>
    </location>
</feature>
<sequence>EVEELLQLSNLQIDTSTHRSSNPVNSNIHTSSSSFFPSTYYNNSDYHYTSSLRRNFGNNAASTSFTYLPSRSSKSDKTQSYNSYQYSHSNQFNPSTNNKSSNNNNRKQNRIQQFQNSSKHNAKSNSRLVNAVFPSNSSIQNDNINSSDSSVVCQICNQFGHDASSCSSFH</sequence>
<protein>
    <submittedName>
        <fullName evidence="2">Uncharacterized protein</fullName>
    </submittedName>
</protein>
<dbReference type="Proteomes" id="UP000663854">
    <property type="component" value="Unassembled WGS sequence"/>
</dbReference>
<feature type="non-terminal residue" evidence="2">
    <location>
        <position position="1"/>
    </location>
</feature>
<dbReference type="AlphaFoldDB" id="A0A815YKX8"/>
<comment type="caution">
    <text evidence="2">The sequence shown here is derived from an EMBL/GenBank/DDBJ whole genome shotgun (WGS) entry which is preliminary data.</text>
</comment>